<protein>
    <recommendedName>
        <fullName evidence="3">Peptide hydrolase</fullName>
        <ecNumber evidence="3">3.4.-.-</ecNumber>
    </recommendedName>
</protein>
<keyword evidence="1" id="KW-0808">Transferase</keyword>
<dbReference type="EMBL" id="ML735220">
    <property type="protein sequence ID" value="KAE8395040.1"/>
    <property type="molecule type" value="Genomic_DNA"/>
</dbReference>
<dbReference type="SUPFAM" id="SSF53187">
    <property type="entry name" value="Zn-dependent exopeptidases"/>
    <property type="match status" value="1"/>
</dbReference>
<dbReference type="EC" id="3.4.-.-" evidence="3"/>
<dbReference type="GO" id="GO:0008233">
    <property type="term" value="F:peptidase activity"/>
    <property type="evidence" value="ECO:0007669"/>
    <property type="project" value="UniProtKB-KW"/>
</dbReference>
<feature type="chain" id="PRO_5025091852" description="Peptide hydrolase" evidence="3">
    <location>
        <begin position="21"/>
        <end position="368"/>
    </location>
</feature>
<evidence type="ECO:0000256" key="3">
    <source>
        <dbReference type="RuleBase" id="RU361240"/>
    </source>
</evidence>
<dbReference type="Pfam" id="PF04389">
    <property type="entry name" value="Peptidase_M28"/>
    <property type="match status" value="1"/>
</dbReference>
<name>A0A5N7CLC7_PETAA</name>
<dbReference type="PANTHER" id="PTHR12283:SF6">
    <property type="entry name" value="GLUTAMINYL-PEPTIDE CYCLOTRANSFERASE-RELATED"/>
    <property type="match status" value="1"/>
</dbReference>
<accession>A0A5N7CLC7</accession>
<dbReference type="GO" id="GO:0016603">
    <property type="term" value="F:glutaminyl-peptide cyclotransferase activity"/>
    <property type="evidence" value="ECO:0007669"/>
    <property type="project" value="InterPro"/>
</dbReference>
<dbReference type="InterPro" id="IPR037457">
    <property type="entry name" value="M28_QC"/>
</dbReference>
<dbReference type="Proteomes" id="UP000326877">
    <property type="component" value="Unassembled WGS sequence"/>
</dbReference>
<evidence type="ECO:0000256" key="1">
    <source>
        <dbReference type="ARBA" id="ARBA00022679"/>
    </source>
</evidence>
<reference evidence="5" key="1">
    <citation type="submission" date="2019-04" db="EMBL/GenBank/DDBJ databases">
        <title>Friends and foes A comparative genomics studyof 23 Aspergillus species from section Flavi.</title>
        <authorList>
            <consortium name="DOE Joint Genome Institute"/>
            <person name="Kjaerbolling I."/>
            <person name="Vesth T."/>
            <person name="Frisvad J.C."/>
            <person name="Nybo J.L."/>
            <person name="Theobald S."/>
            <person name="Kildgaard S."/>
            <person name="Isbrandt T."/>
            <person name="Kuo A."/>
            <person name="Sato A."/>
            <person name="Lyhne E.K."/>
            <person name="Kogle M.E."/>
            <person name="Wiebenga A."/>
            <person name="Kun R.S."/>
            <person name="Lubbers R.J."/>
            <person name="Makela M.R."/>
            <person name="Barry K."/>
            <person name="Chovatia M."/>
            <person name="Clum A."/>
            <person name="Daum C."/>
            <person name="Haridas S."/>
            <person name="He G."/>
            <person name="LaButti K."/>
            <person name="Lipzen A."/>
            <person name="Mondo S."/>
            <person name="Riley R."/>
            <person name="Salamov A."/>
            <person name="Simmons B.A."/>
            <person name="Magnuson J.K."/>
            <person name="Henrissat B."/>
            <person name="Mortensen U.H."/>
            <person name="Larsen T.O."/>
            <person name="Devries R.P."/>
            <person name="Grigoriev I.V."/>
            <person name="Machida M."/>
            <person name="Baker S.E."/>
            <person name="Andersen M.R."/>
        </authorList>
    </citation>
    <scope>NUCLEOTIDE SEQUENCE [LARGE SCALE GENOMIC DNA]</scope>
    <source>
        <strain evidence="5">IBT 14317</strain>
    </source>
</reference>
<sequence length="368" mass="40618">MALLETLFLALCILLLSTDAYKNLSDATLETLSRPGPDFNIHNGAILAPLLQPRVPGTPGSEAAREHIIRFLNSQLPQWTTELQISSTRTSISGNKSTPMVNVIAYRDPPGANPTNVGRLTLVAHYDSLHEPEGFIGAMDSAAPCGIIMHAARSIDPALTRKWNEIRSESASTDSLYGIQVIFTDGEEGFADTLIAYDGLYGSRSLAAHWAVDKYPSPSKYESRLLSISLFVLLDLLGAKDPQIGSYYPVTHSDYQRLATLEQRLRALGQLVSTMKNDSSWFIDRNTEARNLTRYPVEDDQVPFSALGVEVLHLIDTEPGTGEFPKVWHTLEDDGEHLDLDTVEDWGLLITAFVAEWLELEGYVGKSD</sequence>
<organism evidence="5">
    <name type="scientific">Petromyces alliaceus</name>
    <name type="common">Aspergillus alliaceus</name>
    <dbReference type="NCBI Taxonomy" id="209559"/>
    <lineage>
        <taxon>Eukaryota</taxon>
        <taxon>Fungi</taxon>
        <taxon>Dikarya</taxon>
        <taxon>Ascomycota</taxon>
        <taxon>Pezizomycotina</taxon>
        <taxon>Eurotiomycetes</taxon>
        <taxon>Eurotiomycetidae</taxon>
        <taxon>Eurotiales</taxon>
        <taxon>Aspergillaceae</taxon>
        <taxon>Aspergillus</taxon>
        <taxon>Aspergillus subgen. Circumdati</taxon>
    </lineage>
</organism>
<gene>
    <name evidence="5" type="ORF">BDV23DRAFT_179028</name>
</gene>
<comment type="similarity">
    <text evidence="3">Belongs to the peptidase M28 family.</text>
</comment>
<dbReference type="GO" id="GO:0008270">
    <property type="term" value="F:zinc ion binding"/>
    <property type="evidence" value="ECO:0007669"/>
    <property type="project" value="TreeGrafter"/>
</dbReference>
<evidence type="ECO:0000259" key="4">
    <source>
        <dbReference type="Pfam" id="PF04389"/>
    </source>
</evidence>
<evidence type="ECO:0000313" key="5">
    <source>
        <dbReference type="EMBL" id="KAE8395040.1"/>
    </source>
</evidence>
<dbReference type="Gene3D" id="3.40.630.10">
    <property type="entry name" value="Zn peptidases"/>
    <property type="match status" value="1"/>
</dbReference>
<proteinExistence type="inferred from homology"/>
<dbReference type="GO" id="GO:0006508">
    <property type="term" value="P:proteolysis"/>
    <property type="evidence" value="ECO:0007669"/>
    <property type="project" value="UniProtKB-KW"/>
</dbReference>
<dbReference type="OrthoDB" id="3907302at2759"/>
<evidence type="ECO:0000256" key="2">
    <source>
        <dbReference type="ARBA" id="ARBA00023315"/>
    </source>
</evidence>
<keyword evidence="2" id="KW-0012">Acyltransferase</keyword>
<dbReference type="PANTHER" id="PTHR12283">
    <property type="entry name" value="GLUTAMINYL-PEPTIDE CYCLOTRANSFERASE"/>
    <property type="match status" value="1"/>
</dbReference>
<keyword evidence="3" id="KW-0862">Zinc</keyword>
<dbReference type="AlphaFoldDB" id="A0A5N7CLC7"/>
<keyword evidence="3" id="KW-0645">Protease</keyword>
<dbReference type="CDD" id="cd03880">
    <property type="entry name" value="M28_QC_like"/>
    <property type="match status" value="1"/>
</dbReference>
<dbReference type="InterPro" id="IPR007484">
    <property type="entry name" value="Peptidase_M28"/>
</dbReference>
<keyword evidence="3" id="KW-0732">Signal</keyword>
<keyword evidence="3" id="KW-0479">Metal-binding</keyword>
<dbReference type="InterPro" id="IPR040234">
    <property type="entry name" value="QC/QCL"/>
</dbReference>
<feature type="signal peptide" evidence="3">
    <location>
        <begin position="1"/>
        <end position="20"/>
    </location>
</feature>
<feature type="domain" description="Peptidase M28" evidence="4">
    <location>
        <begin position="111"/>
        <end position="353"/>
    </location>
</feature>
<keyword evidence="3" id="KW-0378">Hydrolase</keyword>